<evidence type="ECO:0000313" key="1">
    <source>
        <dbReference type="EMBL" id="SMF81928.1"/>
    </source>
</evidence>
<dbReference type="Pfam" id="PF14035">
    <property type="entry name" value="YlzJ"/>
    <property type="match status" value="1"/>
</dbReference>
<dbReference type="AlphaFoldDB" id="A0A1X7H910"/>
<dbReference type="EMBL" id="LT840184">
    <property type="protein sequence ID" value="SMF81928.1"/>
    <property type="molecule type" value="Genomic_DNA"/>
</dbReference>
<dbReference type="InterPro" id="IPR025619">
    <property type="entry name" value="YlzJ"/>
</dbReference>
<dbReference type="STRING" id="1313296.SAMN05661091_2075"/>
<keyword evidence="2" id="KW-1185">Reference proteome</keyword>
<dbReference type="Proteomes" id="UP000192940">
    <property type="component" value="Chromosome I"/>
</dbReference>
<gene>
    <name evidence="1" type="ORF">SAMN05661091_2075</name>
</gene>
<accession>A0A1X7H910</accession>
<evidence type="ECO:0000313" key="2">
    <source>
        <dbReference type="Proteomes" id="UP000192940"/>
    </source>
</evidence>
<sequence length="82" mass="9302">MTLYTVMPHEVIWMEETQLHQPAQTMDLQIGSLLMQVEVLSDNKAKIIRLLSCELGDYLNPLYAPGSTISFVPVIEQNRAKV</sequence>
<reference evidence="2" key="1">
    <citation type="submission" date="2017-04" db="EMBL/GenBank/DDBJ databases">
        <authorList>
            <person name="Varghese N."/>
            <person name="Submissions S."/>
        </authorList>
    </citation>
    <scope>NUCLEOTIDE SEQUENCE [LARGE SCALE GENOMIC DNA]</scope>
    <source>
        <strain evidence="2">N3/975</strain>
    </source>
</reference>
<dbReference type="RefSeq" id="WP_208918912.1">
    <property type="nucleotide sequence ID" value="NZ_LT840184.1"/>
</dbReference>
<proteinExistence type="predicted"/>
<organism evidence="1 2">
    <name type="scientific">Paenibacillus uliginis N3/975</name>
    <dbReference type="NCBI Taxonomy" id="1313296"/>
    <lineage>
        <taxon>Bacteria</taxon>
        <taxon>Bacillati</taxon>
        <taxon>Bacillota</taxon>
        <taxon>Bacilli</taxon>
        <taxon>Bacillales</taxon>
        <taxon>Paenibacillaceae</taxon>
        <taxon>Paenibacillus</taxon>
    </lineage>
</organism>
<name>A0A1X7H910_9BACL</name>
<protein>
    <submittedName>
        <fullName evidence="1">YlzJ-like protein</fullName>
    </submittedName>
</protein>